<sequence>MLAVIAAAAINRSGQFYTPLQHGQGGRI</sequence>
<reference evidence="1" key="1">
    <citation type="submission" date="2018-05" db="EMBL/GenBank/DDBJ databases">
        <authorList>
            <person name="Lanie J.A."/>
            <person name="Ng W.-L."/>
            <person name="Kazmierczak K.M."/>
            <person name="Andrzejewski T.M."/>
            <person name="Davidsen T.M."/>
            <person name="Wayne K.J."/>
            <person name="Tettelin H."/>
            <person name="Glass J.I."/>
            <person name="Rusch D."/>
            <person name="Podicherti R."/>
            <person name="Tsui H.-C.T."/>
            <person name="Winkler M.E."/>
        </authorList>
    </citation>
    <scope>NUCLEOTIDE SEQUENCE</scope>
</reference>
<name>A0A381PPT9_9ZZZZ</name>
<protein>
    <submittedName>
        <fullName evidence="1">Uncharacterized protein</fullName>
    </submittedName>
</protein>
<evidence type="ECO:0000313" key="1">
    <source>
        <dbReference type="EMBL" id="SUZ69046.1"/>
    </source>
</evidence>
<organism evidence="1">
    <name type="scientific">marine metagenome</name>
    <dbReference type="NCBI Taxonomy" id="408172"/>
    <lineage>
        <taxon>unclassified sequences</taxon>
        <taxon>metagenomes</taxon>
        <taxon>ecological metagenomes</taxon>
    </lineage>
</organism>
<accession>A0A381PPT9</accession>
<gene>
    <name evidence="1" type="ORF">METZ01_LOCUS21900</name>
</gene>
<dbReference type="EMBL" id="UINC01001050">
    <property type="protein sequence ID" value="SUZ69046.1"/>
    <property type="molecule type" value="Genomic_DNA"/>
</dbReference>
<proteinExistence type="predicted"/>
<dbReference type="AlphaFoldDB" id="A0A381PPT9"/>